<dbReference type="PANTHER" id="PTHR36617">
    <property type="entry name" value="PROTEIN, PUTATIVE-RELATED"/>
    <property type="match status" value="1"/>
</dbReference>
<keyword evidence="2" id="KW-1185">Reference proteome</keyword>
<dbReference type="OrthoDB" id="1736633at2759"/>
<gene>
    <name evidence="1" type="ORF">FRX31_011999</name>
</gene>
<organism evidence="1 2">
    <name type="scientific">Thalictrum thalictroides</name>
    <name type="common">Rue-anemone</name>
    <name type="synonym">Anemone thalictroides</name>
    <dbReference type="NCBI Taxonomy" id="46969"/>
    <lineage>
        <taxon>Eukaryota</taxon>
        <taxon>Viridiplantae</taxon>
        <taxon>Streptophyta</taxon>
        <taxon>Embryophyta</taxon>
        <taxon>Tracheophyta</taxon>
        <taxon>Spermatophyta</taxon>
        <taxon>Magnoliopsida</taxon>
        <taxon>Ranunculales</taxon>
        <taxon>Ranunculaceae</taxon>
        <taxon>Thalictroideae</taxon>
        <taxon>Thalictrum</taxon>
    </lineage>
</organism>
<name>A0A7J6WM30_THATH</name>
<dbReference type="AlphaFoldDB" id="A0A7J6WM30"/>
<comment type="caution">
    <text evidence="1">The sequence shown here is derived from an EMBL/GenBank/DDBJ whole genome shotgun (WGS) entry which is preliminary data.</text>
</comment>
<proteinExistence type="predicted"/>
<dbReference type="Proteomes" id="UP000554482">
    <property type="component" value="Unassembled WGS sequence"/>
</dbReference>
<dbReference type="EMBL" id="JABWDY010013268">
    <property type="protein sequence ID" value="KAF5198414.1"/>
    <property type="molecule type" value="Genomic_DNA"/>
</dbReference>
<evidence type="ECO:0000313" key="1">
    <source>
        <dbReference type="EMBL" id="KAF5198414.1"/>
    </source>
</evidence>
<reference evidence="1 2" key="1">
    <citation type="submission" date="2020-06" db="EMBL/GenBank/DDBJ databases">
        <title>Transcriptomic and genomic resources for Thalictrum thalictroides and T. hernandezii: Facilitating candidate gene discovery in an emerging model plant lineage.</title>
        <authorList>
            <person name="Arias T."/>
            <person name="Riano-Pachon D.M."/>
            <person name="Di Stilio V.S."/>
        </authorList>
    </citation>
    <scope>NUCLEOTIDE SEQUENCE [LARGE SCALE GENOMIC DNA]</scope>
    <source>
        <strain evidence="2">cv. WT478/WT964</strain>
        <tissue evidence="1">Leaves</tissue>
    </source>
</reference>
<accession>A0A7J6WM30</accession>
<sequence>MRKDHCGKGIKIQFWQDRWLGDTQLRYQFPLIYKLTTTKMKRVSDLGHSSNKNVTWNLRLRRYFNDTEAIELEGLMVRLSNVVFEEGANYLSWDGEKGGQFTVKSMFKRLQEVERSPT</sequence>
<evidence type="ECO:0000313" key="2">
    <source>
        <dbReference type="Proteomes" id="UP000554482"/>
    </source>
</evidence>
<dbReference type="PANTHER" id="PTHR36617:SF16">
    <property type="entry name" value="OS04G0516500 PROTEIN"/>
    <property type="match status" value="1"/>
</dbReference>
<protein>
    <submittedName>
        <fullName evidence="1">Uncharacterized protein</fullName>
    </submittedName>
</protein>